<evidence type="ECO:0000313" key="3">
    <source>
        <dbReference type="Proteomes" id="UP000095767"/>
    </source>
</evidence>
<protein>
    <submittedName>
        <fullName evidence="2">Uncharacterized protein</fullName>
    </submittedName>
</protein>
<dbReference type="EMBL" id="LWDX02064625">
    <property type="protein sequence ID" value="OEL15985.1"/>
    <property type="molecule type" value="Genomic_DNA"/>
</dbReference>
<feature type="compositionally biased region" description="Low complexity" evidence="1">
    <location>
        <begin position="117"/>
        <end position="130"/>
    </location>
</feature>
<dbReference type="AlphaFoldDB" id="A0A1E5UT60"/>
<feature type="region of interest" description="Disordered" evidence="1">
    <location>
        <begin position="81"/>
        <end position="158"/>
    </location>
</feature>
<proteinExistence type="predicted"/>
<dbReference type="Proteomes" id="UP000095767">
    <property type="component" value="Unassembled WGS sequence"/>
</dbReference>
<comment type="caution">
    <text evidence="2">The sequence shown here is derived from an EMBL/GenBank/DDBJ whole genome shotgun (WGS) entry which is preliminary data.</text>
</comment>
<keyword evidence="3" id="KW-1185">Reference proteome</keyword>
<sequence length="158" mass="16858">MADPRPGPWSILRRVVLGADEHPRIVAADKDHLLLHVSGSPSGFNLDPNRDGVFFVVRHFEPRVDATGRGTFKTYAERLPGLPRFSGTRASASAASLTSKKAKKRTCSQSSRPPPTARTTPPSSPSSPSARTRKSGNLTISPGPSSTTRHPHSGSPTT</sequence>
<feature type="compositionally biased region" description="Polar residues" evidence="1">
    <location>
        <begin position="135"/>
        <end position="158"/>
    </location>
</feature>
<name>A0A1E5UT60_9POAL</name>
<evidence type="ECO:0000256" key="1">
    <source>
        <dbReference type="SAM" id="MobiDB-lite"/>
    </source>
</evidence>
<accession>A0A1E5UT60</accession>
<gene>
    <name evidence="2" type="ORF">BAE44_0022997</name>
</gene>
<feature type="compositionally biased region" description="Low complexity" evidence="1">
    <location>
        <begin position="90"/>
        <end position="99"/>
    </location>
</feature>
<evidence type="ECO:0000313" key="2">
    <source>
        <dbReference type="EMBL" id="OEL15985.1"/>
    </source>
</evidence>
<reference evidence="2 3" key="1">
    <citation type="submission" date="2016-09" db="EMBL/GenBank/DDBJ databases">
        <title>The draft genome of Dichanthelium oligosanthes: A C3 panicoid grass species.</title>
        <authorList>
            <person name="Studer A.J."/>
            <person name="Schnable J.C."/>
            <person name="Brutnell T.P."/>
        </authorList>
    </citation>
    <scope>NUCLEOTIDE SEQUENCE [LARGE SCALE GENOMIC DNA]</scope>
    <source>
        <strain evidence="3">cv. Kellogg 1175</strain>
        <tissue evidence="2">Leaf</tissue>
    </source>
</reference>
<organism evidence="2 3">
    <name type="scientific">Dichanthelium oligosanthes</name>
    <dbReference type="NCBI Taxonomy" id="888268"/>
    <lineage>
        <taxon>Eukaryota</taxon>
        <taxon>Viridiplantae</taxon>
        <taxon>Streptophyta</taxon>
        <taxon>Embryophyta</taxon>
        <taxon>Tracheophyta</taxon>
        <taxon>Spermatophyta</taxon>
        <taxon>Magnoliopsida</taxon>
        <taxon>Liliopsida</taxon>
        <taxon>Poales</taxon>
        <taxon>Poaceae</taxon>
        <taxon>PACMAD clade</taxon>
        <taxon>Panicoideae</taxon>
        <taxon>Panicodae</taxon>
        <taxon>Paniceae</taxon>
        <taxon>Dichantheliinae</taxon>
        <taxon>Dichanthelium</taxon>
    </lineage>
</organism>